<dbReference type="EMBL" id="FPBL01000003">
    <property type="protein sequence ID" value="SFU52759.1"/>
    <property type="molecule type" value="Genomic_DNA"/>
</dbReference>
<keyword evidence="1" id="KW-0472">Membrane</keyword>
<dbReference type="InterPro" id="IPR005572">
    <property type="entry name" value="Anti-sigma_E_RseA_N"/>
</dbReference>
<dbReference type="PANTHER" id="PTHR38104">
    <property type="match status" value="1"/>
</dbReference>
<dbReference type="AlphaFoldDB" id="A0A1I7GWF7"/>
<organism evidence="3 4">
    <name type="scientific">Nitrosomonas eutropha</name>
    <dbReference type="NCBI Taxonomy" id="916"/>
    <lineage>
        <taxon>Bacteria</taxon>
        <taxon>Pseudomonadati</taxon>
        <taxon>Pseudomonadota</taxon>
        <taxon>Betaproteobacteria</taxon>
        <taxon>Nitrosomonadales</taxon>
        <taxon>Nitrosomonadaceae</taxon>
        <taxon>Nitrosomonas</taxon>
    </lineage>
</organism>
<accession>A0A1I7GWF7</accession>
<dbReference type="GO" id="GO:0016989">
    <property type="term" value="F:sigma factor antagonist activity"/>
    <property type="evidence" value="ECO:0007669"/>
    <property type="project" value="InterPro"/>
</dbReference>
<dbReference type="InterPro" id="IPR052383">
    <property type="entry name" value="Anti-sigma-E_RseA-like"/>
</dbReference>
<sequence>MRKKISELMDGELEDTDAVTIINAVKSDDNLFSDWEVYHVIRDSLHQSIVSIDLSEKIRNKLIDEPLLLVPYAHKNRQNRKQKLLGFSVAASITVLSAGWLIFQSIEQHETTLKEVYVTEKMNDRAIPVSEQRSLATFQPAPSYSFPSISTNNNYPLIYRGVTYEGAARYPSAGVSPTVGPIRAEPFTPAE</sequence>
<proteinExistence type="predicted"/>
<feature type="transmembrane region" description="Helical" evidence="1">
    <location>
        <begin position="84"/>
        <end position="103"/>
    </location>
</feature>
<dbReference type="Gene3D" id="1.10.10.880">
    <property type="entry name" value="Anti sigma-E protein RseA, N-terminal domain"/>
    <property type="match status" value="1"/>
</dbReference>
<keyword evidence="1" id="KW-1133">Transmembrane helix</keyword>
<keyword evidence="1" id="KW-0812">Transmembrane</keyword>
<evidence type="ECO:0000313" key="3">
    <source>
        <dbReference type="EMBL" id="SFU52759.1"/>
    </source>
</evidence>
<dbReference type="InterPro" id="IPR036147">
    <property type="entry name" value="Anti-sigma_E_RseA_N_sf"/>
</dbReference>
<evidence type="ECO:0000256" key="1">
    <source>
        <dbReference type="SAM" id="Phobius"/>
    </source>
</evidence>
<dbReference type="Pfam" id="PF03872">
    <property type="entry name" value="RseA_N"/>
    <property type="match status" value="1"/>
</dbReference>
<dbReference type="OrthoDB" id="8561243at2"/>
<feature type="domain" description="Anti sigma-E protein RseA N-terminal" evidence="2">
    <location>
        <begin position="3"/>
        <end position="79"/>
    </location>
</feature>
<gene>
    <name evidence="3" type="ORF">SAMN05216339_103216</name>
</gene>
<dbReference type="RefSeq" id="WP_074927809.1">
    <property type="nucleotide sequence ID" value="NZ_FPBL01000003.1"/>
</dbReference>
<dbReference type="CDD" id="cd16328">
    <property type="entry name" value="RseA_N"/>
    <property type="match status" value="1"/>
</dbReference>
<dbReference type="SUPFAM" id="SSF89069">
    <property type="entry name" value="N-terminal, cytoplasmic domain of anti-sigmaE factor RseA"/>
    <property type="match status" value="1"/>
</dbReference>
<name>A0A1I7GWF7_9PROT</name>
<evidence type="ECO:0000259" key="2">
    <source>
        <dbReference type="Pfam" id="PF03872"/>
    </source>
</evidence>
<dbReference type="PANTHER" id="PTHR38104:SF1">
    <property type="entry name" value="ANTI-SIGMA-E FACTOR RSEA"/>
    <property type="match status" value="1"/>
</dbReference>
<reference evidence="3 4" key="1">
    <citation type="submission" date="2016-10" db="EMBL/GenBank/DDBJ databases">
        <authorList>
            <person name="de Groot N.N."/>
        </authorList>
    </citation>
    <scope>NUCLEOTIDE SEQUENCE [LARGE SCALE GENOMIC DNA]</scope>
    <source>
        <strain evidence="3 4">Nm24</strain>
    </source>
</reference>
<dbReference type="Proteomes" id="UP000183926">
    <property type="component" value="Unassembled WGS sequence"/>
</dbReference>
<protein>
    <submittedName>
        <fullName evidence="3">Sigma-E factor negative regulatory protein RseA</fullName>
    </submittedName>
</protein>
<evidence type="ECO:0000313" key="4">
    <source>
        <dbReference type="Proteomes" id="UP000183926"/>
    </source>
</evidence>